<keyword evidence="6" id="KW-0539">Nucleus</keyword>
<gene>
    <name evidence="8" type="ORF">BHQ10_006238</name>
</gene>
<dbReference type="Proteomes" id="UP000249363">
    <property type="component" value="Unassembled WGS sequence"/>
</dbReference>
<name>A0A364L349_TALAM</name>
<dbReference type="RefSeq" id="XP_040734742.1">
    <property type="nucleotide sequence ID" value="XM_040878802.1"/>
</dbReference>
<keyword evidence="4" id="KW-0238">DNA-binding</keyword>
<reference evidence="8 9" key="1">
    <citation type="journal article" date="2017" name="Biotechnol. Biofuels">
        <title>Differential beta-glucosidase expression as a function of carbon source availability in Talaromyces amestolkiae: a genomic and proteomic approach.</title>
        <authorList>
            <person name="de Eugenio L.I."/>
            <person name="Mendez-Liter J.A."/>
            <person name="Nieto-Dominguez M."/>
            <person name="Alonso L."/>
            <person name="Gil-Munoz J."/>
            <person name="Barriuso J."/>
            <person name="Prieto A."/>
            <person name="Martinez M.J."/>
        </authorList>
    </citation>
    <scope>NUCLEOTIDE SEQUENCE [LARGE SCALE GENOMIC DNA]</scope>
    <source>
        <strain evidence="8 9">CIB</strain>
    </source>
</reference>
<evidence type="ECO:0000256" key="3">
    <source>
        <dbReference type="ARBA" id="ARBA00023015"/>
    </source>
</evidence>
<evidence type="ECO:0000256" key="1">
    <source>
        <dbReference type="ARBA" id="ARBA00022723"/>
    </source>
</evidence>
<dbReference type="Pfam" id="PF04082">
    <property type="entry name" value="Fungal_trans"/>
    <property type="match status" value="1"/>
</dbReference>
<sequence>MINAKRQQQQDDPDMLEQEEELYHKLADGANARTTNTHTEPVRVPSAAQQELGTVRWKLSLDNQGVPSFTGPSSALSSLIDVPKPAPYQPWPLSQINYEDVSCYLEDRKLVDDLLGCFWNYVNPWYQFVNYQAYRSWAVDGSKVKQLHQKALDCAILAAGACYSDHPSASKAGKTLALYAESLILPCYHTMPSLTLLQVLSVMSWRELMLGTTNLAWMHLCMAILGRSTLHINQIQVPPFETSFEANQMTDEQIFFGKICHLWHLHDCHMDRLETFNAFRDENFEQLAFTTTEPTLVSVLILQMSYQVAIISINRPFLHDPRKNIAQVAAQAMITSSTAISHIVKRYRKIESLANAPPFVMYHLVRAAVTHLFAAASKEASVRKRVSGALQLCTDALEEIRSIWSLRGEQTIHLIRELAAQWKVTWTLPLKLSQPLTQKTAPGDGDNNIVLSGTNSAFGTRNAAIENNYWNIETYLSLSDTEFHTFRAFTQDNPEGHHDLPGESY</sequence>
<dbReference type="GO" id="GO:0003677">
    <property type="term" value="F:DNA binding"/>
    <property type="evidence" value="ECO:0007669"/>
    <property type="project" value="UniProtKB-KW"/>
</dbReference>
<dbReference type="PANTHER" id="PTHR31313:SF81">
    <property type="entry name" value="TY1 ENHANCER ACTIVATOR"/>
    <property type="match status" value="1"/>
</dbReference>
<dbReference type="STRING" id="1196081.A0A364L349"/>
<dbReference type="EMBL" id="MIKG01000011">
    <property type="protein sequence ID" value="RAO70226.1"/>
    <property type="molecule type" value="Genomic_DNA"/>
</dbReference>
<evidence type="ECO:0000256" key="5">
    <source>
        <dbReference type="ARBA" id="ARBA00023163"/>
    </source>
</evidence>
<evidence type="ECO:0000256" key="4">
    <source>
        <dbReference type="ARBA" id="ARBA00023125"/>
    </source>
</evidence>
<dbReference type="GeneID" id="63795454"/>
<feature type="domain" description="Xylanolytic transcriptional activator regulatory" evidence="7">
    <location>
        <begin position="117"/>
        <end position="233"/>
    </location>
</feature>
<dbReference type="PANTHER" id="PTHR31313">
    <property type="entry name" value="TY1 ENHANCER ACTIVATOR"/>
    <property type="match status" value="1"/>
</dbReference>
<keyword evidence="3" id="KW-0805">Transcription regulation</keyword>
<comment type="caution">
    <text evidence="8">The sequence shown here is derived from an EMBL/GenBank/DDBJ whole genome shotgun (WGS) entry which is preliminary data.</text>
</comment>
<dbReference type="CDD" id="cd12148">
    <property type="entry name" value="fungal_TF_MHR"/>
    <property type="match status" value="1"/>
</dbReference>
<organism evidence="8 9">
    <name type="scientific">Talaromyces amestolkiae</name>
    <dbReference type="NCBI Taxonomy" id="1196081"/>
    <lineage>
        <taxon>Eukaryota</taxon>
        <taxon>Fungi</taxon>
        <taxon>Dikarya</taxon>
        <taxon>Ascomycota</taxon>
        <taxon>Pezizomycotina</taxon>
        <taxon>Eurotiomycetes</taxon>
        <taxon>Eurotiomycetidae</taxon>
        <taxon>Eurotiales</taxon>
        <taxon>Trichocomaceae</taxon>
        <taxon>Talaromyces</taxon>
        <taxon>Talaromyces sect. Talaromyces</taxon>
    </lineage>
</organism>
<dbReference type="OrthoDB" id="10249920at2759"/>
<dbReference type="InterPro" id="IPR007219">
    <property type="entry name" value="XnlR_reg_dom"/>
</dbReference>
<evidence type="ECO:0000256" key="2">
    <source>
        <dbReference type="ARBA" id="ARBA00022833"/>
    </source>
</evidence>
<accession>A0A364L349</accession>
<keyword evidence="5" id="KW-0804">Transcription</keyword>
<dbReference type="GO" id="GO:0008270">
    <property type="term" value="F:zinc ion binding"/>
    <property type="evidence" value="ECO:0007669"/>
    <property type="project" value="InterPro"/>
</dbReference>
<evidence type="ECO:0000259" key="7">
    <source>
        <dbReference type="Pfam" id="PF04082"/>
    </source>
</evidence>
<keyword evidence="2" id="KW-0862">Zinc</keyword>
<keyword evidence="1" id="KW-0479">Metal-binding</keyword>
<keyword evidence="9" id="KW-1185">Reference proteome</keyword>
<proteinExistence type="predicted"/>
<evidence type="ECO:0000313" key="9">
    <source>
        <dbReference type="Proteomes" id="UP000249363"/>
    </source>
</evidence>
<dbReference type="GO" id="GO:0006351">
    <property type="term" value="P:DNA-templated transcription"/>
    <property type="evidence" value="ECO:0007669"/>
    <property type="project" value="InterPro"/>
</dbReference>
<dbReference type="AlphaFoldDB" id="A0A364L349"/>
<protein>
    <recommendedName>
        <fullName evidence="7">Xylanolytic transcriptional activator regulatory domain-containing protein</fullName>
    </recommendedName>
</protein>
<dbReference type="InterPro" id="IPR051615">
    <property type="entry name" value="Transcr_Regulatory_Elem"/>
</dbReference>
<evidence type="ECO:0000313" key="8">
    <source>
        <dbReference type="EMBL" id="RAO70226.1"/>
    </source>
</evidence>
<evidence type="ECO:0000256" key="6">
    <source>
        <dbReference type="ARBA" id="ARBA00023242"/>
    </source>
</evidence>